<name>A0ABS6CZJ7_9FIRM</name>
<comment type="caution">
    <text evidence="6">The sequence shown here is derived from an EMBL/GenBank/DDBJ whole genome shotgun (WGS) entry which is preliminary data.</text>
</comment>
<keyword evidence="3 6" id="KW-0808">Transferase</keyword>
<dbReference type="GO" id="GO:0016757">
    <property type="term" value="F:glycosyltransferase activity"/>
    <property type="evidence" value="ECO:0007669"/>
    <property type="project" value="UniProtKB-KW"/>
</dbReference>
<evidence type="ECO:0000313" key="6">
    <source>
        <dbReference type="EMBL" id="MBU3874743.1"/>
    </source>
</evidence>
<reference evidence="6 7" key="1">
    <citation type="submission" date="2021-06" db="EMBL/GenBank/DDBJ databases">
        <title>Faecalicatena sp. nov. isolated from porcine feces.</title>
        <authorList>
            <person name="Oh B.S."/>
            <person name="Lee J.H."/>
        </authorList>
    </citation>
    <scope>NUCLEOTIDE SEQUENCE [LARGE SCALE GENOMIC DNA]</scope>
    <source>
        <strain evidence="6 7">AGMB00832</strain>
    </source>
</reference>
<evidence type="ECO:0000256" key="4">
    <source>
        <dbReference type="SAM" id="Coils"/>
    </source>
</evidence>
<comment type="similarity">
    <text evidence="1">Belongs to the glycosyltransferase 2 family.</text>
</comment>
<feature type="domain" description="Glycosyltransferase 2-like" evidence="5">
    <location>
        <begin position="7"/>
        <end position="162"/>
    </location>
</feature>
<evidence type="ECO:0000256" key="2">
    <source>
        <dbReference type="ARBA" id="ARBA00022676"/>
    </source>
</evidence>
<dbReference type="PANTHER" id="PTHR43685:SF5">
    <property type="entry name" value="GLYCOSYLTRANSFERASE EPSE-RELATED"/>
    <property type="match status" value="1"/>
</dbReference>
<keyword evidence="4" id="KW-0175">Coiled coil</keyword>
<feature type="coiled-coil region" evidence="4">
    <location>
        <begin position="340"/>
        <end position="377"/>
    </location>
</feature>
<sequence>MGSELISVLMVNYNHEETIGETIESVLSQTYSNIQFIIVDDGSTDNSCNVIKKYNDSRIELYRLEKNCHICQATNYGLTKVRGKYLARIDSDDIWYPGKLERQINFLKEDSTRDICFSWIDLIDENGNNINEECGELVRLFETNYKGQEEWLHTFYFIGNCLSHPSVLMKTKVMNEIGGFELGYMQAHDFDYWIRIAKQFSIYIIPERLLAMRRFVESVNKGKNNSNDSIECNTRFFNEFTDIRAHFFDDMDNALFRKTFGTDFINKNAKTELELECEKAFLMCRPICGEKGIPPAGIRRLHELFRRPEAVSVLEDIYNFRVQDLYQLTGKHLYCDKMWNKRLEKALEDCQRLQDKVERLEEENKNQKRLIQEYAESTTWKIMAPFREVGRAVKKMSAINKKMS</sequence>
<keyword evidence="7" id="KW-1185">Reference proteome</keyword>
<accession>A0ABS6CZJ7</accession>
<dbReference type="PANTHER" id="PTHR43685">
    <property type="entry name" value="GLYCOSYLTRANSFERASE"/>
    <property type="match status" value="1"/>
</dbReference>
<dbReference type="RefSeq" id="WP_216239235.1">
    <property type="nucleotide sequence ID" value="NZ_JABACJ020000002.1"/>
</dbReference>
<dbReference type="EMBL" id="JABACJ020000002">
    <property type="protein sequence ID" value="MBU3874743.1"/>
    <property type="molecule type" value="Genomic_DNA"/>
</dbReference>
<evidence type="ECO:0000256" key="1">
    <source>
        <dbReference type="ARBA" id="ARBA00006739"/>
    </source>
</evidence>
<proteinExistence type="inferred from homology"/>
<dbReference type="Proteomes" id="UP000723714">
    <property type="component" value="Unassembled WGS sequence"/>
</dbReference>
<protein>
    <submittedName>
        <fullName evidence="6">Glycosyltransferase</fullName>
        <ecNumber evidence="6">2.4.-.-</ecNumber>
    </submittedName>
</protein>
<gene>
    <name evidence="6" type="ORF">HGO97_002810</name>
</gene>
<evidence type="ECO:0000259" key="5">
    <source>
        <dbReference type="Pfam" id="PF00535"/>
    </source>
</evidence>
<keyword evidence="2 6" id="KW-0328">Glycosyltransferase</keyword>
<dbReference type="EC" id="2.4.-.-" evidence="6"/>
<dbReference type="InterPro" id="IPR001173">
    <property type="entry name" value="Glyco_trans_2-like"/>
</dbReference>
<organism evidence="6 7">
    <name type="scientific">Faecalicatena faecalis</name>
    <dbReference type="NCBI Taxonomy" id="2726362"/>
    <lineage>
        <taxon>Bacteria</taxon>
        <taxon>Bacillati</taxon>
        <taxon>Bacillota</taxon>
        <taxon>Clostridia</taxon>
        <taxon>Lachnospirales</taxon>
        <taxon>Lachnospiraceae</taxon>
        <taxon>Faecalicatena</taxon>
    </lineage>
</organism>
<evidence type="ECO:0000256" key="3">
    <source>
        <dbReference type="ARBA" id="ARBA00022679"/>
    </source>
</evidence>
<dbReference type="Pfam" id="PF00535">
    <property type="entry name" value="Glycos_transf_2"/>
    <property type="match status" value="1"/>
</dbReference>
<evidence type="ECO:0000313" key="7">
    <source>
        <dbReference type="Proteomes" id="UP000723714"/>
    </source>
</evidence>
<dbReference type="InterPro" id="IPR050834">
    <property type="entry name" value="Glycosyltransf_2"/>
</dbReference>